<keyword evidence="4" id="KW-0812">Transmembrane</keyword>
<comment type="similarity">
    <text evidence="2 12">Belongs to the CybS family.</text>
</comment>
<evidence type="ECO:0000256" key="8">
    <source>
        <dbReference type="ARBA" id="ARBA00023128"/>
    </source>
</evidence>
<keyword evidence="3" id="KW-0813">Transport</keyword>
<dbReference type="PANTHER" id="PTHR13337">
    <property type="entry name" value="SUCCINATE DEHYDROGENASE"/>
    <property type="match status" value="1"/>
</dbReference>
<dbReference type="SUPFAM" id="SSF81343">
    <property type="entry name" value="Fumarate reductase respiratory complex transmembrane subunits"/>
    <property type="match status" value="1"/>
</dbReference>
<dbReference type="PANTHER" id="PTHR13337:SF2">
    <property type="entry name" value="SUCCINATE DEHYDROGENASE [UBIQUINONE] CYTOCHROME B SMALL SUBUNIT, MITOCHONDRIAL"/>
    <property type="match status" value="1"/>
</dbReference>
<keyword evidence="5 12" id="KW-0999">Mitochondrion inner membrane</keyword>
<evidence type="ECO:0000256" key="12">
    <source>
        <dbReference type="RuleBase" id="RU364031"/>
    </source>
</evidence>
<evidence type="ECO:0000313" key="14">
    <source>
        <dbReference type="Proteomes" id="UP000663850"/>
    </source>
</evidence>
<keyword evidence="8 12" id="KW-0496">Mitochondrion</keyword>
<keyword evidence="11" id="KW-0479">Metal-binding</keyword>
<comment type="subcellular location">
    <subcellularLocation>
        <location evidence="1 12">Mitochondrion inner membrane</location>
        <topology evidence="1 12">Multi-pass membrane protein</topology>
    </subcellularLocation>
</comment>
<feature type="binding site" evidence="10">
    <location>
        <position position="147"/>
    </location>
    <ligand>
        <name>a ubiquinone</name>
        <dbReference type="ChEBI" id="CHEBI:16389"/>
        <note>ligand shared with IP/SDHB</note>
    </ligand>
</feature>
<dbReference type="GO" id="GO:0020037">
    <property type="term" value="F:heme binding"/>
    <property type="evidence" value="ECO:0007669"/>
    <property type="project" value="TreeGrafter"/>
</dbReference>
<dbReference type="Pfam" id="PF05328">
    <property type="entry name" value="CybS"/>
    <property type="match status" value="1"/>
</dbReference>
<dbReference type="Proteomes" id="UP000663850">
    <property type="component" value="Unassembled WGS sequence"/>
</dbReference>
<dbReference type="Gene3D" id="1.20.1300.10">
    <property type="entry name" value="Fumarate reductase/succinate dehydrogenase, transmembrane subunit"/>
    <property type="match status" value="1"/>
</dbReference>
<keyword evidence="11" id="KW-0408">Iron</keyword>
<feature type="binding site" description="axial binding residue" evidence="11">
    <location>
        <position position="135"/>
    </location>
    <ligand>
        <name>heme b</name>
        <dbReference type="ChEBI" id="CHEBI:60344"/>
        <note>ligand shared with SDHC</note>
    </ligand>
    <ligandPart>
        <name>Fe</name>
        <dbReference type="ChEBI" id="CHEBI:18248"/>
    </ligandPart>
</feature>
<evidence type="ECO:0000256" key="9">
    <source>
        <dbReference type="ARBA" id="ARBA00023136"/>
    </source>
</evidence>
<dbReference type="CDD" id="cd03496">
    <property type="entry name" value="SQR_TypeC_CybS"/>
    <property type="match status" value="1"/>
</dbReference>
<comment type="caution">
    <text evidence="13">The sequence shown here is derived from an EMBL/GenBank/DDBJ whole genome shotgun (WGS) entry which is preliminary data.</text>
</comment>
<evidence type="ECO:0000256" key="10">
    <source>
        <dbReference type="PIRSR" id="PIRSR607992-1"/>
    </source>
</evidence>
<reference evidence="13" key="1">
    <citation type="submission" date="2021-01" db="EMBL/GenBank/DDBJ databases">
        <authorList>
            <person name="Kaushik A."/>
        </authorList>
    </citation>
    <scope>NUCLEOTIDE SEQUENCE</scope>
    <source>
        <strain evidence="13">Type strain: AG8-Rh-89/</strain>
    </source>
</reference>
<keyword evidence="6 12" id="KW-0809">Transit peptide</keyword>
<evidence type="ECO:0000256" key="11">
    <source>
        <dbReference type="PIRSR" id="PIRSR607992-2"/>
    </source>
</evidence>
<dbReference type="GO" id="GO:0048039">
    <property type="term" value="F:ubiquinone binding"/>
    <property type="evidence" value="ECO:0007669"/>
    <property type="project" value="TreeGrafter"/>
</dbReference>
<proteinExistence type="inferred from homology"/>
<accession>A0A8H3GQN1</accession>
<keyword evidence="9 12" id="KW-0472">Membrane</keyword>
<evidence type="ECO:0000256" key="5">
    <source>
        <dbReference type="ARBA" id="ARBA00022792"/>
    </source>
</evidence>
<dbReference type="InterPro" id="IPR007992">
    <property type="entry name" value="CybS"/>
</dbReference>
<dbReference type="GO" id="GO:0006099">
    <property type="term" value="P:tricarboxylic acid cycle"/>
    <property type="evidence" value="ECO:0007669"/>
    <property type="project" value="TreeGrafter"/>
</dbReference>
<evidence type="ECO:0000256" key="7">
    <source>
        <dbReference type="ARBA" id="ARBA00022989"/>
    </source>
</evidence>
<dbReference type="GO" id="GO:0006121">
    <property type="term" value="P:mitochondrial electron transport, succinate to ubiquinone"/>
    <property type="evidence" value="ECO:0007669"/>
    <property type="project" value="TreeGrafter"/>
</dbReference>
<gene>
    <name evidence="13" type="ORF">RDB_LOCUS51079</name>
</gene>
<organism evidence="13 14">
    <name type="scientific">Rhizoctonia solani</name>
    <dbReference type="NCBI Taxonomy" id="456999"/>
    <lineage>
        <taxon>Eukaryota</taxon>
        <taxon>Fungi</taxon>
        <taxon>Dikarya</taxon>
        <taxon>Basidiomycota</taxon>
        <taxon>Agaricomycotina</taxon>
        <taxon>Agaricomycetes</taxon>
        <taxon>Cantharellales</taxon>
        <taxon>Ceratobasidiaceae</taxon>
        <taxon>Rhizoctonia</taxon>
    </lineage>
</organism>
<dbReference type="GO" id="GO:0046872">
    <property type="term" value="F:metal ion binding"/>
    <property type="evidence" value="ECO:0007669"/>
    <property type="project" value="UniProtKB-KW"/>
</dbReference>
<dbReference type="EMBL" id="CAJMWZ010002704">
    <property type="protein sequence ID" value="CAE6460616.1"/>
    <property type="molecule type" value="Genomic_DNA"/>
</dbReference>
<evidence type="ECO:0000256" key="1">
    <source>
        <dbReference type="ARBA" id="ARBA00004448"/>
    </source>
</evidence>
<sequence length="195" mass="21300">MASLVTVRSALARTPQIHRRVFISAFHTARQNSAAEAAAASGSTKYPYVPGGRKSLYLLSTSPALITFTYAAVLRGTVNDPTPFPTPNRMHGSHHWAFERLLSAALIPATVSAFVVSPTAYPILDGVLAVSLVVHSHIGFDSMVVDYLHPRKFPIFGPIIKWTLRLLTTGTLIGVYQFNTEDVGLSELVRRVWNA</sequence>
<evidence type="ECO:0000256" key="4">
    <source>
        <dbReference type="ARBA" id="ARBA00022692"/>
    </source>
</evidence>
<dbReference type="InterPro" id="IPR034804">
    <property type="entry name" value="SQR/QFR_C/D"/>
</dbReference>
<evidence type="ECO:0000256" key="3">
    <source>
        <dbReference type="ARBA" id="ARBA00022448"/>
    </source>
</evidence>
<evidence type="ECO:0000313" key="13">
    <source>
        <dbReference type="EMBL" id="CAE6460616.1"/>
    </source>
</evidence>
<dbReference type="GO" id="GO:0005743">
    <property type="term" value="C:mitochondrial inner membrane"/>
    <property type="evidence" value="ECO:0007669"/>
    <property type="project" value="UniProtKB-SubCell"/>
</dbReference>
<evidence type="ECO:0000256" key="2">
    <source>
        <dbReference type="ARBA" id="ARBA00007294"/>
    </source>
</evidence>
<protein>
    <recommendedName>
        <fullName evidence="12">Succinate dehydrogenase [ubiquinone] cytochrome b small subunit</fullName>
    </recommendedName>
</protein>
<dbReference type="AlphaFoldDB" id="A0A8H3GQN1"/>
<keyword evidence="7" id="KW-1133">Transmembrane helix</keyword>
<evidence type="ECO:0000256" key="6">
    <source>
        <dbReference type="ARBA" id="ARBA00022946"/>
    </source>
</evidence>
<name>A0A8H3GQN1_9AGAM</name>